<protein>
    <submittedName>
        <fullName evidence="2">Hypothetical conserved protein</fullName>
    </submittedName>
</protein>
<organism evidence="2">
    <name type="scientific">uncultured Aquificia bacterium</name>
    <dbReference type="NCBI Taxonomy" id="453415"/>
    <lineage>
        <taxon>Bacteria</taxon>
        <taxon>Pseudomonadati</taxon>
        <taxon>Aquificota</taxon>
        <taxon>Aquificia</taxon>
        <taxon>environmental samples</taxon>
    </lineage>
</organism>
<evidence type="ECO:0000313" key="3">
    <source>
        <dbReference type="EMBL" id="BAL56350.1"/>
    </source>
</evidence>
<feature type="coiled-coil region" evidence="1">
    <location>
        <begin position="39"/>
        <end position="66"/>
    </location>
</feature>
<dbReference type="PIRSF" id="PIRSF016498">
    <property type="entry name" value="UCP016498"/>
    <property type="match status" value="1"/>
</dbReference>
<name>H5SEG8_9BACT</name>
<dbReference type="InterPro" id="IPR018699">
    <property type="entry name" value="DUF2203"/>
</dbReference>
<keyword evidence="1" id="KW-0175">Coiled coil</keyword>
<gene>
    <name evidence="2" type="ORF">HGMM_F16H05C10</name>
    <name evidence="3" type="ORF">HGMM_F37A11C07</name>
</gene>
<dbReference type="EMBL" id="AP011693">
    <property type="protein sequence ID" value="BAL54554.1"/>
    <property type="molecule type" value="Genomic_DNA"/>
</dbReference>
<sequence>MDKFPWEFIIYAMKVFDLDGAKELLTLIKPLVEAINTKKEELYSLFTNMEEEEDKLEKLYMESQARELDAQIRQYFQKIEALGGVIKGTDPILIDFLSFYQNRYIWLCWKEDEETILYWHELDEGFAGRKPVELLRENSFRL</sequence>
<dbReference type="AlphaFoldDB" id="H5SEG8"/>
<reference evidence="2" key="1">
    <citation type="journal article" date="2005" name="Environ. Microbiol.">
        <title>Genetic and functional properties of uncultivated thermophilic crenarchaeotes from a subsurface gold mine as revealed by analysis of genome fragments.</title>
        <authorList>
            <person name="Nunoura T."/>
            <person name="Hirayama H."/>
            <person name="Takami H."/>
            <person name="Oida H."/>
            <person name="Nishi S."/>
            <person name="Shimamura S."/>
            <person name="Suzuki Y."/>
            <person name="Inagaki F."/>
            <person name="Takai K."/>
            <person name="Nealson K.H."/>
            <person name="Horikoshi K."/>
        </authorList>
    </citation>
    <scope>NUCLEOTIDE SEQUENCE</scope>
</reference>
<dbReference type="Pfam" id="PF09969">
    <property type="entry name" value="DUF2203"/>
    <property type="match status" value="1"/>
</dbReference>
<reference evidence="2" key="2">
    <citation type="journal article" date="2012" name="PLoS ONE">
        <title>A Deeply Branching Thermophilic Bacterium with an Ancient Acetyl-CoA Pathway Dominates a Subsurface Ecosystem.</title>
        <authorList>
            <person name="Takami H."/>
            <person name="Noguchi H."/>
            <person name="Takaki Y."/>
            <person name="Uchiyama I."/>
            <person name="Toyoda A."/>
            <person name="Nishi S."/>
            <person name="Chee G.-J."/>
            <person name="Arai W."/>
            <person name="Nunoura T."/>
            <person name="Itoh T."/>
            <person name="Hattori M."/>
            <person name="Takai K."/>
        </authorList>
    </citation>
    <scope>NUCLEOTIDE SEQUENCE</scope>
</reference>
<evidence type="ECO:0000256" key="1">
    <source>
        <dbReference type="SAM" id="Coils"/>
    </source>
</evidence>
<proteinExistence type="predicted"/>
<evidence type="ECO:0000313" key="2">
    <source>
        <dbReference type="EMBL" id="BAL54554.1"/>
    </source>
</evidence>
<accession>H5SEG8</accession>
<dbReference type="EMBL" id="AP011744">
    <property type="protein sequence ID" value="BAL56350.1"/>
    <property type="molecule type" value="Genomic_DNA"/>
</dbReference>